<feature type="transmembrane region" description="Helical" evidence="8">
    <location>
        <begin position="542"/>
        <end position="562"/>
    </location>
</feature>
<keyword evidence="11" id="KW-1185">Reference proteome</keyword>
<organism evidence="10">
    <name type="scientific">Oppiella nova</name>
    <dbReference type="NCBI Taxonomy" id="334625"/>
    <lineage>
        <taxon>Eukaryota</taxon>
        <taxon>Metazoa</taxon>
        <taxon>Ecdysozoa</taxon>
        <taxon>Arthropoda</taxon>
        <taxon>Chelicerata</taxon>
        <taxon>Arachnida</taxon>
        <taxon>Acari</taxon>
        <taxon>Acariformes</taxon>
        <taxon>Sarcoptiformes</taxon>
        <taxon>Oribatida</taxon>
        <taxon>Brachypylina</taxon>
        <taxon>Oppioidea</taxon>
        <taxon>Oppiidae</taxon>
        <taxon>Oppiella</taxon>
    </lineage>
</organism>
<accession>A0A7R9M1X3</accession>
<keyword evidence="4 8" id="KW-0812">Transmembrane</keyword>
<evidence type="ECO:0000256" key="2">
    <source>
        <dbReference type="ARBA" id="ARBA00005542"/>
    </source>
</evidence>
<feature type="disulfide bond" evidence="7">
    <location>
        <begin position="521"/>
        <end position="530"/>
    </location>
</feature>
<dbReference type="PROSITE" id="PS50026">
    <property type="entry name" value="EGF_3"/>
    <property type="match status" value="1"/>
</dbReference>
<feature type="non-terminal residue" evidence="10">
    <location>
        <position position="772"/>
    </location>
</feature>
<feature type="transmembrane region" description="Helical" evidence="8">
    <location>
        <begin position="686"/>
        <end position="708"/>
    </location>
</feature>
<evidence type="ECO:0000256" key="4">
    <source>
        <dbReference type="ARBA" id="ARBA00022692"/>
    </source>
</evidence>
<dbReference type="InterPro" id="IPR021910">
    <property type="entry name" value="NGX6/PGAP6/MYMK"/>
</dbReference>
<dbReference type="InterPro" id="IPR000742">
    <property type="entry name" value="EGF"/>
</dbReference>
<keyword evidence="3" id="KW-1003">Cell membrane</keyword>
<reference evidence="10" key="1">
    <citation type="submission" date="2020-11" db="EMBL/GenBank/DDBJ databases">
        <authorList>
            <person name="Tran Van P."/>
        </authorList>
    </citation>
    <scope>NUCLEOTIDE SEQUENCE</scope>
</reference>
<evidence type="ECO:0000259" key="9">
    <source>
        <dbReference type="PROSITE" id="PS50026"/>
    </source>
</evidence>
<dbReference type="PANTHER" id="PTHR14319">
    <property type="entry name" value="FIVE-SPAN TRANSMEMBRANE PROTEIN M83"/>
    <property type="match status" value="1"/>
</dbReference>
<feature type="domain" description="EGF-like" evidence="9">
    <location>
        <begin position="491"/>
        <end position="531"/>
    </location>
</feature>
<feature type="transmembrane region" description="Helical" evidence="8">
    <location>
        <begin position="714"/>
        <end position="733"/>
    </location>
</feature>
<dbReference type="Pfam" id="PF12036">
    <property type="entry name" value="DUF3522"/>
    <property type="match status" value="1"/>
</dbReference>
<comment type="subcellular location">
    <subcellularLocation>
        <location evidence="1">Cell membrane</location>
        <topology evidence="1">Multi-pass membrane protein</topology>
    </subcellularLocation>
</comment>
<feature type="transmembrane region" description="Helical" evidence="8">
    <location>
        <begin position="629"/>
        <end position="646"/>
    </location>
</feature>
<sequence>NSNQFESSRQLYPLKSYREAQIFHFVVPNEVLEANWRFNATNSDVSYLRNSLKSYSQTKLLSGRSCEALDLTVHIRHGSLPVININNASLPDNWLTEESQQYSFEMKSDSALVSFNITNPLAGDWFGLSYLNKVDDRISQKGLEVECQHKLTASLSLTKFSQLFPNNDITVLTTANSLVQNITNSTFYKFYLNSNCFSAKLNITQCAQVSPVPNYRARSCPILVYVRGMALPSHKIYDFALNCSQQTDKCIIDMDSITSGSWVYLEIEPLSGLEVVEVYTELIIEQKEDCFSIEKELSQKSQSLATTYSTYSSRFTSNQSETMGTTNQLSPKYISLTRYDSLNSLEFKYSHVDATPLSQNQSVSIFIDIPNDRMSILEFGIIPLSDIGGTLSIDFAISPFVDTTQYNYSVSLCLQYRRTSDSFKNCLRELIVNTTSTDFFNKKGIETVLIPFPRPGNWFITLKVNCYYSGDDDIIIMCPPENKTSVLLDITSSPCLHSKCGSHGKCYQYFSGGVLFSSCVCRGGWKGWFCNDGSQAIPEDQLLLNFLLLTLSNIMFIPAVVLSTYRKHFTEALVYFTTMTSSTLYHACDSDYPQSYCLISVNVLQFGDFYSAILAFWVTLVTLANMPDLCRAFFHVFGALLIAFATELDRTSLWAFALPAGLGAAILIISWICRCCRKSCYPTSRLWIFSILPGIALTAGGLVVYAFFETQENYAITHSCWHAIMALALLFLVPSMKGDPQDEEVGGKGSDTETYYELIGEEGSHLARVTPR</sequence>
<dbReference type="PROSITE" id="PS01186">
    <property type="entry name" value="EGF_2"/>
    <property type="match status" value="1"/>
</dbReference>
<evidence type="ECO:0000256" key="8">
    <source>
        <dbReference type="SAM" id="Phobius"/>
    </source>
</evidence>
<evidence type="ECO:0000313" key="10">
    <source>
        <dbReference type="EMBL" id="CAD7652002.1"/>
    </source>
</evidence>
<comment type="caution">
    <text evidence="7">Lacks conserved residue(s) required for the propagation of feature annotation.</text>
</comment>
<dbReference type="AlphaFoldDB" id="A0A7R9M1X3"/>
<evidence type="ECO:0000313" key="11">
    <source>
        <dbReference type="Proteomes" id="UP000728032"/>
    </source>
</evidence>
<evidence type="ECO:0000256" key="5">
    <source>
        <dbReference type="ARBA" id="ARBA00022989"/>
    </source>
</evidence>
<keyword evidence="6 8" id="KW-0472">Membrane</keyword>
<feature type="transmembrane region" description="Helical" evidence="8">
    <location>
        <begin position="599"/>
        <end position="622"/>
    </location>
</feature>
<keyword evidence="7" id="KW-1015">Disulfide bond</keyword>
<dbReference type="OrthoDB" id="69646at2759"/>
<keyword evidence="7" id="KW-0245">EGF-like domain</keyword>
<evidence type="ECO:0000256" key="7">
    <source>
        <dbReference type="PROSITE-ProRule" id="PRU00076"/>
    </source>
</evidence>
<evidence type="ECO:0000256" key="1">
    <source>
        <dbReference type="ARBA" id="ARBA00004651"/>
    </source>
</evidence>
<comment type="similarity">
    <text evidence="2">Belongs to the TMEM8 family.</text>
</comment>
<feature type="transmembrane region" description="Helical" evidence="8">
    <location>
        <begin position="569"/>
        <end position="587"/>
    </location>
</feature>
<dbReference type="PROSITE" id="PS00022">
    <property type="entry name" value="EGF_1"/>
    <property type="match status" value="1"/>
</dbReference>
<feature type="transmembrane region" description="Helical" evidence="8">
    <location>
        <begin position="652"/>
        <end position="674"/>
    </location>
</feature>
<keyword evidence="5 8" id="KW-1133">Transmembrane helix</keyword>
<dbReference type="EMBL" id="CAJPVJ010005056">
    <property type="protein sequence ID" value="CAG2169186.1"/>
    <property type="molecule type" value="Genomic_DNA"/>
</dbReference>
<evidence type="ECO:0000256" key="3">
    <source>
        <dbReference type="ARBA" id="ARBA00022475"/>
    </source>
</evidence>
<name>A0A7R9M1X3_9ACAR</name>
<gene>
    <name evidence="10" type="ORF">ONB1V03_LOCUS8669</name>
</gene>
<protein>
    <recommendedName>
        <fullName evidence="9">EGF-like domain-containing protein</fullName>
    </recommendedName>
</protein>
<dbReference type="PANTHER" id="PTHR14319:SF3">
    <property type="entry name" value="TRANSMEMBRANE PROTEIN-LIKE PROTEIN"/>
    <property type="match status" value="1"/>
</dbReference>
<evidence type="ECO:0000256" key="6">
    <source>
        <dbReference type="ARBA" id="ARBA00023136"/>
    </source>
</evidence>
<dbReference type="EMBL" id="OC919881">
    <property type="protein sequence ID" value="CAD7652002.1"/>
    <property type="molecule type" value="Genomic_DNA"/>
</dbReference>
<dbReference type="GO" id="GO:0005886">
    <property type="term" value="C:plasma membrane"/>
    <property type="evidence" value="ECO:0007669"/>
    <property type="project" value="UniProtKB-SubCell"/>
</dbReference>
<proteinExistence type="inferred from homology"/>
<dbReference type="Proteomes" id="UP000728032">
    <property type="component" value="Unassembled WGS sequence"/>
</dbReference>